<dbReference type="SUPFAM" id="SSF51735">
    <property type="entry name" value="NAD(P)-binding Rossmann-fold domains"/>
    <property type="match status" value="1"/>
</dbReference>
<dbReference type="PRINTS" id="PR00081">
    <property type="entry name" value="GDHRDH"/>
</dbReference>
<evidence type="ECO:0000313" key="5">
    <source>
        <dbReference type="Proteomes" id="UP000222056"/>
    </source>
</evidence>
<keyword evidence="5" id="KW-1185">Reference proteome</keyword>
<dbReference type="OrthoDB" id="7064009at2"/>
<keyword evidence="2" id="KW-0560">Oxidoreductase</keyword>
<dbReference type="AlphaFoldDB" id="A0A1H6G0J7"/>
<dbReference type="InterPro" id="IPR036291">
    <property type="entry name" value="NAD(P)-bd_dom_sf"/>
</dbReference>
<accession>A0A1H6G0J7</accession>
<sequence>MSGGLRGIAGKVAFVTGGASGIGAATCRRLSEEGARVAVVDIDAQGAERIAEEVEGLAVACDVADTAAVREAVATVERALGPVDLLVNNAGTDEFGFLVETTEEQWDRVLAINLRGVIACTHALLAGMQERRRGRIVNVASEAGRIGSRGSSVYSAAKAGVIGFTKAVAREAARYGVTCNAVAPGPIETPLLMAAPEHFGERGRRLIEVMVSSTAMRRIGRPEEVAGVIAFLCSDDASYVTGETIGVSGGLGMM</sequence>
<dbReference type="RefSeq" id="WP_093118605.1">
    <property type="nucleotide sequence ID" value="NZ_FNWJ01000002.1"/>
</dbReference>
<dbReference type="SMART" id="SM00822">
    <property type="entry name" value="PKS_KR"/>
    <property type="match status" value="1"/>
</dbReference>
<dbReference type="FunFam" id="3.40.50.720:FF:000084">
    <property type="entry name" value="Short-chain dehydrogenase reductase"/>
    <property type="match status" value="1"/>
</dbReference>
<dbReference type="PANTHER" id="PTHR42760:SF40">
    <property type="entry name" value="3-OXOACYL-[ACYL-CARRIER-PROTEIN] REDUCTASE, CHLOROPLASTIC"/>
    <property type="match status" value="1"/>
</dbReference>
<evidence type="ECO:0000313" key="4">
    <source>
        <dbReference type="EMBL" id="SEH15524.1"/>
    </source>
</evidence>
<dbReference type="Proteomes" id="UP000222056">
    <property type="component" value="Unassembled WGS sequence"/>
</dbReference>
<dbReference type="InterPro" id="IPR002347">
    <property type="entry name" value="SDR_fam"/>
</dbReference>
<reference evidence="5" key="1">
    <citation type="submission" date="2016-10" db="EMBL/GenBank/DDBJ databases">
        <authorList>
            <person name="Varghese N."/>
            <person name="Submissions S."/>
        </authorList>
    </citation>
    <scope>NUCLEOTIDE SEQUENCE [LARGE SCALE GENOMIC DNA]</scope>
    <source>
        <strain evidence="5">ATCC 35263</strain>
    </source>
</reference>
<feature type="domain" description="Ketoreductase" evidence="3">
    <location>
        <begin position="11"/>
        <end position="190"/>
    </location>
</feature>
<dbReference type="InterPro" id="IPR020904">
    <property type="entry name" value="Sc_DH/Rdtase_CS"/>
</dbReference>
<dbReference type="PRINTS" id="PR00080">
    <property type="entry name" value="SDRFAMILY"/>
</dbReference>
<protein>
    <submittedName>
        <fullName evidence="4">2-hydroxycyclohexanecarboxyl-CoA dehydrogenase</fullName>
    </submittedName>
</protein>
<dbReference type="Pfam" id="PF13561">
    <property type="entry name" value="adh_short_C2"/>
    <property type="match status" value="1"/>
</dbReference>
<comment type="similarity">
    <text evidence="1">Belongs to the short-chain dehydrogenases/reductases (SDR) family.</text>
</comment>
<proteinExistence type="inferred from homology"/>
<dbReference type="PROSITE" id="PS00061">
    <property type="entry name" value="ADH_SHORT"/>
    <property type="match status" value="1"/>
</dbReference>
<gene>
    <name evidence="4" type="ORF">SAMN02745716_1981</name>
</gene>
<evidence type="ECO:0000256" key="2">
    <source>
        <dbReference type="ARBA" id="ARBA00023002"/>
    </source>
</evidence>
<dbReference type="InterPro" id="IPR057326">
    <property type="entry name" value="KR_dom"/>
</dbReference>
<organism evidence="4 5">
    <name type="scientific">Thermoleophilum album</name>
    <dbReference type="NCBI Taxonomy" id="29539"/>
    <lineage>
        <taxon>Bacteria</taxon>
        <taxon>Bacillati</taxon>
        <taxon>Actinomycetota</taxon>
        <taxon>Thermoleophilia</taxon>
        <taxon>Thermoleophilales</taxon>
        <taxon>Thermoleophilaceae</taxon>
        <taxon>Thermoleophilum</taxon>
    </lineage>
</organism>
<evidence type="ECO:0000256" key="1">
    <source>
        <dbReference type="ARBA" id="ARBA00006484"/>
    </source>
</evidence>
<dbReference type="GO" id="GO:0030497">
    <property type="term" value="P:fatty acid elongation"/>
    <property type="evidence" value="ECO:0007669"/>
    <property type="project" value="TreeGrafter"/>
</dbReference>
<evidence type="ECO:0000259" key="3">
    <source>
        <dbReference type="SMART" id="SM00822"/>
    </source>
</evidence>
<dbReference type="EMBL" id="FNWJ01000002">
    <property type="protein sequence ID" value="SEH15524.1"/>
    <property type="molecule type" value="Genomic_DNA"/>
</dbReference>
<name>A0A1H6G0J7_THEAL</name>
<dbReference type="Gene3D" id="3.40.50.720">
    <property type="entry name" value="NAD(P)-binding Rossmann-like Domain"/>
    <property type="match status" value="1"/>
</dbReference>
<dbReference type="GO" id="GO:0016616">
    <property type="term" value="F:oxidoreductase activity, acting on the CH-OH group of donors, NAD or NADP as acceptor"/>
    <property type="evidence" value="ECO:0007669"/>
    <property type="project" value="UniProtKB-ARBA"/>
</dbReference>
<dbReference type="STRING" id="29539.SAMN02745716_1981"/>
<dbReference type="PANTHER" id="PTHR42760">
    <property type="entry name" value="SHORT-CHAIN DEHYDROGENASES/REDUCTASES FAMILY MEMBER"/>
    <property type="match status" value="1"/>
</dbReference>